<evidence type="ECO:0008006" key="3">
    <source>
        <dbReference type="Google" id="ProtNLM"/>
    </source>
</evidence>
<dbReference type="PATRIC" id="fig|588858.6.peg.2992"/>
<gene>
    <name evidence="1" type="ordered locus">STM14_3223</name>
</gene>
<evidence type="ECO:0000313" key="2">
    <source>
        <dbReference type="Proteomes" id="UP000002695"/>
    </source>
</evidence>
<dbReference type="Proteomes" id="UP000002695">
    <property type="component" value="Chromosome"/>
</dbReference>
<dbReference type="AlphaFoldDB" id="A0A0F6B561"/>
<organism evidence="1 2">
    <name type="scientific">Salmonella typhimurium (strain 14028s / SGSC 2262)</name>
    <dbReference type="NCBI Taxonomy" id="588858"/>
    <lineage>
        <taxon>Bacteria</taxon>
        <taxon>Pseudomonadati</taxon>
        <taxon>Pseudomonadota</taxon>
        <taxon>Gammaproteobacteria</taxon>
        <taxon>Enterobacterales</taxon>
        <taxon>Enterobacteriaceae</taxon>
        <taxon>Salmonella</taxon>
    </lineage>
</organism>
<dbReference type="KEGG" id="seo:STM14_3223"/>
<dbReference type="BioCyc" id="SENT588858:STM14_RS14410-MONOMER"/>
<dbReference type="EMBL" id="CP001363">
    <property type="protein sequence ID" value="ACY89652.1"/>
    <property type="molecule type" value="Genomic_DNA"/>
</dbReference>
<dbReference type="HOGENOM" id="CLU_181562_0_0_6"/>
<reference evidence="1 2" key="1">
    <citation type="journal article" date="2010" name="J. Bacteriol.">
        <title>Short-term signatures of evolutionary change in the Salmonella enterica serovar typhimurium 14028 genome.</title>
        <authorList>
            <person name="Jarvik T."/>
            <person name="Smillie C."/>
            <person name="Groisman E.A."/>
            <person name="Ochman H."/>
        </authorList>
    </citation>
    <scope>NUCLEOTIDE SEQUENCE [LARGE SCALE GENOMIC DNA]</scope>
    <source>
        <strain evidence="2">14028s / SGSC 2262</strain>
    </source>
</reference>
<sequence length="116" mass="12976">MKNSPLIWRGFLHPEFKTGEIMEIVKIEMNLKAVNKSIALFNCEKKVSGVIHSNSTGETTVILDGGYVLGKFDCPHCAVKAISLLTVKVSDGEQAGFGNYRSYKLDYSEKFYQTIH</sequence>
<name>A0A0F6B561_SALT1</name>
<proteinExistence type="predicted"/>
<accession>A0A0F6B561</accession>
<keyword evidence="2" id="KW-1185">Reference proteome</keyword>
<dbReference type="RefSeq" id="WP_001539619.1">
    <property type="nucleotide sequence ID" value="NC_016856.1"/>
</dbReference>
<protein>
    <recommendedName>
        <fullName evidence="3">DNA breaking-rejoining protein</fullName>
    </recommendedName>
</protein>
<evidence type="ECO:0000313" key="1">
    <source>
        <dbReference type="EMBL" id="ACY89652.1"/>
    </source>
</evidence>